<keyword evidence="8" id="KW-1185">Reference proteome</keyword>
<dbReference type="Pfam" id="PF13416">
    <property type="entry name" value="SBP_bac_8"/>
    <property type="match status" value="1"/>
</dbReference>
<dbReference type="RefSeq" id="WP_218098463.1">
    <property type="nucleotide sequence ID" value="NZ_CAJVCE010000005.1"/>
</dbReference>
<dbReference type="InterPro" id="IPR050490">
    <property type="entry name" value="Bact_solute-bd_prot1"/>
</dbReference>
<comment type="caution">
    <text evidence="7">The sequence shown here is derived from an EMBL/GenBank/DDBJ whole genome shotgun (WGS) entry which is preliminary data.</text>
</comment>
<keyword evidence="3" id="KW-0472">Membrane</keyword>
<evidence type="ECO:0000313" key="8">
    <source>
        <dbReference type="Proteomes" id="UP000730618"/>
    </source>
</evidence>
<protein>
    <submittedName>
        <fullName evidence="7">ABC transporter substrate-binding protein YesO</fullName>
    </submittedName>
</protein>
<dbReference type="Proteomes" id="UP000730618">
    <property type="component" value="Unassembled WGS sequence"/>
</dbReference>
<evidence type="ECO:0000256" key="5">
    <source>
        <dbReference type="ARBA" id="ARBA00023288"/>
    </source>
</evidence>
<feature type="signal peptide" evidence="6">
    <location>
        <begin position="1"/>
        <end position="25"/>
    </location>
</feature>
<keyword evidence="4" id="KW-0564">Palmitate</keyword>
<evidence type="ECO:0000256" key="1">
    <source>
        <dbReference type="ARBA" id="ARBA00022475"/>
    </source>
</evidence>
<gene>
    <name evidence="7" type="primary">yesO_2</name>
    <name evidence="7" type="ORF">PAECIP111802_02121</name>
</gene>
<dbReference type="PANTHER" id="PTHR43649:SF33">
    <property type="entry name" value="POLYGALACTURONAN_RHAMNOGALACTURONAN-BINDING PROTEIN YTCQ"/>
    <property type="match status" value="1"/>
</dbReference>
<accession>A0ABM8VFK4</accession>
<dbReference type="PANTHER" id="PTHR43649">
    <property type="entry name" value="ARABINOSE-BINDING PROTEIN-RELATED"/>
    <property type="match status" value="1"/>
</dbReference>
<evidence type="ECO:0000256" key="3">
    <source>
        <dbReference type="ARBA" id="ARBA00023136"/>
    </source>
</evidence>
<keyword evidence="2 6" id="KW-0732">Signal</keyword>
<proteinExistence type="predicted"/>
<keyword evidence="5" id="KW-0449">Lipoprotein</keyword>
<sequence length="442" mass="49225">MKRNHWKLAISGCVALSVISGCGGAEPGTTKPVASNPADGPVKTEPATIRFAVSNNMFTEEDFAKYVAEPVKKKYPHITVERINTSDKGNSLTDLVAAGTVPDIVGLYPGNLSQINDLNMTFNIEDLIKKHKFDTGRIVPEALETVKIASNQKYLVGFAAYHNPFGLFYNKDLFDRMGVPYPKDGMTWEDVRDLASKLTRLDNGTQYRGVYADFLYRGARQLSLPYADFKTNKSLLNTDQWKELFQLWNSLYDIRGLTEGDFKTLNYGKNEQAFIKGELGMLAGYSNTLSALKKAPDLKWEVVTYPSNKKAPGVGHRVDSPVLSITTQSKAKDAAFQVLETILSDEVQTEMVRNGRMTILNSQKVKDEFGKGITEFNGKNLIALTKPKMAVITPIQFLNEGEVDKITSKAFQSVVSKEKDINTALRDADEELNKHIESQLKK</sequence>
<evidence type="ECO:0000313" key="7">
    <source>
        <dbReference type="EMBL" id="CAG7635284.1"/>
    </source>
</evidence>
<evidence type="ECO:0000256" key="4">
    <source>
        <dbReference type="ARBA" id="ARBA00023139"/>
    </source>
</evidence>
<feature type="chain" id="PRO_5045196580" evidence="6">
    <location>
        <begin position="26"/>
        <end position="442"/>
    </location>
</feature>
<reference evidence="7 8" key="1">
    <citation type="submission" date="2021-06" db="EMBL/GenBank/DDBJ databases">
        <authorList>
            <person name="Criscuolo A."/>
        </authorList>
    </citation>
    <scope>NUCLEOTIDE SEQUENCE [LARGE SCALE GENOMIC DNA]</scope>
    <source>
        <strain evidence="8">CIP 111802</strain>
    </source>
</reference>
<dbReference type="EMBL" id="CAJVCE010000005">
    <property type="protein sequence ID" value="CAG7635284.1"/>
    <property type="molecule type" value="Genomic_DNA"/>
</dbReference>
<dbReference type="PROSITE" id="PS51257">
    <property type="entry name" value="PROKAR_LIPOPROTEIN"/>
    <property type="match status" value="1"/>
</dbReference>
<evidence type="ECO:0000256" key="6">
    <source>
        <dbReference type="SAM" id="SignalP"/>
    </source>
</evidence>
<dbReference type="InterPro" id="IPR006059">
    <property type="entry name" value="SBP"/>
</dbReference>
<evidence type="ECO:0000256" key="2">
    <source>
        <dbReference type="ARBA" id="ARBA00022729"/>
    </source>
</evidence>
<name>A0ABM8VFK4_9BACL</name>
<organism evidence="7 8">
    <name type="scientific">Paenibacillus allorhizosphaerae</name>
    <dbReference type="NCBI Taxonomy" id="2849866"/>
    <lineage>
        <taxon>Bacteria</taxon>
        <taxon>Bacillati</taxon>
        <taxon>Bacillota</taxon>
        <taxon>Bacilli</taxon>
        <taxon>Bacillales</taxon>
        <taxon>Paenibacillaceae</taxon>
        <taxon>Paenibacillus</taxon>
    </lineage>
</organism>
<keyword evidence="1" id="KW-1003">Cell membrane</keyword>